<organism evidence="1 2">
    <name type="scientific">Edaphosphingomonas laterariae</name>
    <dbReference type="NCBI Taxonomy" id="861865"/>
    <lineage>
        <taxon>Bacteria</taxon>
        <taxon>Pseudomonadati</taxon>
        <taxon>Pseudomonadota</taxon>
        <taxon>Alphaproteobacteria</taxon>
        <taxon>Sphingomonadales</taxon>
        <taxon>Rhizorhabdaceae</taxon>
        <taxon>Edaphosphingomonas</taxon>
    </lineage>
</organism>
<gene>
    <name evidence="1" type="ORF">SAMN06295912_108144</name>
</gene>
<name>A0A239FA78_9SPHN</name>
<protein>
    <submittedName>
        <fullName evidence="1">Uncharacterized protein</fullName>
    </submittedName>
</protein>
<dbReference type="AlphaFoldDB" id="A0A239FA78"/>
<evidence type="ECO:0000313" key="1">
    <source>
        <dbReference type="EMBL" id="SNS53816.1"/>
    </source>
</evidence>
<proteinExistence type="predicted"/>
<keyword evidence="2" id="KW-1185">Reference proteome</keyword>
<evidence type="ECO:0000313" key="2">
    <source>
        <dbReference type="Proteomes" id="UP000198281"/>
    </source>
</evidence>
<reference evidence="2" key="1">
    <citation type="submission" date="2017-06" db="EMBL/GenBank/DDBJ databases">
        <authorList>
            <person name="Varghese N."/>
            <person name="Submissions S."/>
        </authorList>
    </citation>
    <scope>NUCLEOTIDE SEQUENCE [LARGE SCALE GENOMIC DNA]</scope>
    <source>
        <strain evidence="2">LNB2</strain>
    </source>
</reference>
<sequence length="107" mass="11677">MITVIHGPAASGKSRNRLAIASHYGCTHIREDFCIHRGRAAKGLELNLIPVTPEAEGRAKYQLPVHPEPHRHILVLTYEAPDVIRKALPHARLISIHDALSAIGGGE</sequence>
<dbReference type="Proteomes" id="UP000198281">
    <property type="component" value="Unassembled WGS sequence"/>
</dbReference>
<dbReference type="EMBL" id="FZOS01000008">
    <property type="protein sequence ID" value="SNS53816.1"/>
    <property type="molecule type" value="Genomic_DNA"/>
</dbReference>
<dbReference type="OrthoDB" id="7584526at2"/>
<dbReference type="RefSeq" id="WP_089219427.1">
    <property type="nucleotide sequence ID" value="NZ_FZOS01000008.1"/>
</dbReference>
<accession>A0A239FA78</accession>